<comment type="subcellular location">
    <subcellularLocation>
        <location evidence="1">Cytoplasm</location>
        <location evidence="1">Cytoskeleton</location>
        <location evidence="1">Microtubule organizing center</location>
        <location evidence="1">Centrosome</location>
    </subcellularLocation>
</comment>
<sequence length="318" mass="37045">MQTGLYRSVYDKNERMKRRDENFSKNLEGIHQKPRYGMFSFPSNIDPSIEKKRNTMTNNFRGYEGNKKNFGTAKMQKGGLDGALFSTPGYNCIGDPYEDPGKFKLRSESATSRKNLHNNEFRTGGRVNHKDGSDYLNTPDLTRRNVSANRTWGPRGFFTSPNKKGIAPGSLLQRNPYPHMADEYDRKKDMMRDELMRQRALDLANGFKNVVKGKDTFGSNKDEYGEDKLNIQDKRLAKKYEGVKHTQPWKYNNESRFAKKTINEVPAYIDEKKNDGPIEAVVRKQNEMPWYYTYNRRSEPADTIMHHFKNKPKYAFLK</sequence>
<keyword evidence="2" id="KW-0963">Cytoplasm</keyword>
<dbReference type="Proteomes" id="UP001295684">
    <property type="component" value="Unassembled WGS sequence"/>
</dbReference>
<accession>A0AAD2CYH7</accession>
<reference evidence="7" key="1">
    <citation type="submission" date="2023-07" db="EMBL/GenBank/DDBJ databases">
        <authorList>
            <consortium name="AG Swart"/>
            <person name="Singh M."/>
            <person name="Singh A."/>
            <person name="Seah K."/>
            <person name="Emmerich C."/>
        </authorList>
    </citation>
    <scope>NUCLEOTIDE SEQUENCE</scope>
    <source>
        <strain evidence="7">DP1</strain>
    </source>
</reference>
<keyword evidence="8" id="KW-1185">Reference proteome</keyword>
<proteinExistence type="inferred from homology"/>
<name>A0AAD2CYH7_EUPCR</name>
<evidence type="ECO:0000313" key="8">
    <source>
        <dbReference type="Proteomes" id="UP001295684"/>
    </source>
</evidence>
<feature type="region of interest" description="Disordered" evidence="6">
    <location>
        <begin position="118"/>
        <end position="169"/>
    </location>
</feature>
<comment type="caution">
    <text evidence="7">The sequence shown here is derived from an EMBL/GenBank/DDBJ whole genome shotgun (WGS) entry which is preliminary data.</text>
</comment>
<dbReference type="EMBL" id="CAMPGE010015836">
    <property type="protein sequence ID" value="CAI2374435.1"/>
    <property type="molecule type" value="Genomic_DNA"/>
</dbReference>
<dbReference type="PANTHER" id="PTHR31144">
    <property type="entry name" value="UPF0602 PROTEIN C4ORF47"/>
    <property type="match status" value="1"/>
</dbReference>
<dbReference type="PANTHER" id="PTHR31144:SF1">
    <property type="entry name" value="UPF0602 PROTEIN C4ORF47"/>
    <property type="match status" value="1"/>
</dbReference>
<evidence type="ECO:0000256" key="5">
    <source>
        <dbReference type="ARBA" id="ARBA00035693"/>
    </source>
</evidence>
<evidence type="ECO:0000256" key="6">
    <source>
        <dbReference type="SAM" id="MobiDB-lite"/>
    </source>
</evidence>
<feature type="compositionally biased region" description="Polar residues" evidence="6">
    <location>
        <begin position="135"/>
        <end position="150"/>
    </location>
</feature>
<evidence type="ECO:0000256" key="2">
    <source>
        <dbReference type="ARBA" id="ARBA00022490"/>
    </source>
</evidence>
<gene>
    <name evidence="7" type="ORF">ECRASSUSDP1_LOCUS15788</name>
</gene>
<evidence type="ECO:0000256" key="1">
    <source>
        <dbReference type="ARBA" id="ARBA00004300"/>
    </source>
</evidence>
<evidence type="ECO:0000256" key="3">
    <source>
        <dbReference type="ARBA" id="ARBA00023212"/>
    </source>
</evidence>
<dbReference type="InterPro" id="IPR029358">
    <property type="entry name" value="CFAP96"/>
</dbReference>
<dbReference type="AlphaFoldDB" id="A0AAD2CYH7"/>
<dbReference type="GO" id="GO:0005881">
    <property type="term" value="C:cytoplasmic microtubule"/>
    <property type="evidence" value="ECO:0007669"/>
    <property type="project" value="TreeGrafter"/>
</dbReference>
<dbReference type="GO" id="GO:0005813">
    <property type="term" value="C:centrosome"/>
    <property type="evidence" value="ECO:0007669"/>
    <property type="project" value="UniProtKB-SubCell"/>
</dbReference>
<organism evidence="7 8">
    <name type="scientific">Euplotes crassus</name>
    <dbReference type="NCBI Taxonomy" id="5936"/>
    <lineage>
        <taxon>Eukaryota</taxon>
        <taxon>Sar</taxon>
        <taxon>Alveolata</taxon>
        <taxon>Ciliophora</taxon>
        <taxon>Intramacronucleata</taxon>
        <taxon>Spirotrichea</taxon>
        <taxon>Hypotrichia</taxon>
        <taxon>Euplotida</taxon>
        <taxon>Euplotidae</taxon>
        <taxon>Moneuplotes</taxon>
    </lineage>
</organism>
<dbReference type="Pfam" id="PF15239">
    <property type="entry name" value="CFAP96-like"/>
    <property type="match status" value="1"/>
</dbReference>
<keyword evidence="3" id="KW-0206">Cytoskeleton</keyword>
<evidence type="ECO:0000313" key="7">
    <source>
        <dbReference type="EMBL" id="CAI2374435.1"/>
    </source>
</evidence>
<evidence type="ECO:0000256" key="4">
    <source>
        <dbReference type="ARBA" id="ARBA00035656"/>
    </source>
</evidence>
<comment type="similarity">
    <text evidence="4">Belongs to the CFAP96 family.</text>
</comment>
<protein>
    <recommendedName>
        <fullName evidence="5">Cilia-and flagella-associated protein 96</fullName>
    </recommendedName>
</protein>